<keyword evidence="2" id="KW-1185">Reference proteome</keyword>
<evidence type="ECO:0000313" key="2">
    <source>
        <dbReference type="Proteomes" id="UP000249890"/>
    </source>
</evidence>
<name>A0A2Z2KCJ0_9BACL</name>
<evidence type="ECO:0000313" key="1">
    <source>
        <dbReference type="EMBL" id="ASA20700.1"/>
    </source>
</evidence>
<accession>A0A2Z2KCJ0</accession>
<sequence>MNLMDTFKDVLEKTLNVEPDTQRNDERYDQNLTAAMAMARERFIPNMGIRKSKCRVIRLGEFNPW</sequence>
<dbReference type="EMBL" id="CP021780">
    <property type="protein sequence ID" value="ASA20700.1"/>
    <property type="molecule type" value="Genomic_DNA"/>
</dbReference>
<protein>
    <submittedName>
        <fullName evidence="1">Uncharacterized protein</fullName>
    </submittedName>
</protein>
<dbReference type="AlphaFoldDB" id="A0A2Z2KCJ0"/>
<proteinExistence type="predicted"/>
<organism evidence="1 2">
    <name type="scientific">Paenibacillus donghaensis</name>
    <dbReference type="NCBI Taxonomy" id="414771"/>
    <lineage>
        <taxon>Bacteria</taxon>
        <taxon>Bacillati</taxon>
        <taxon>Bacillota</taxon>
        <taxon>Bacilli</taxon>
        <taxon>Bacillales</taxon>
        <taxon>Paenibacillaceae</taxon>
        <taxon>Paenibacillus</taxon>
    </lineage>
</organism>
<gene>
    <name evidence="1" type="ORF">B9T62_07800</name>
</gene>
<reference evidence="1 2" key="1">
    <citation type="submission" date="2017-06" db="EMBL/GenBank/DDBJ databases">
        <title>Complete genome sequence of Paenibacillus donghaensis KCTC 13049T isolated from East Sea sediment, South Korea.</title>
        <authorList>
            <person name="Jung B.K."/>
            <person name="Hong S.-J."/>
            <person name="Shin J.-H."/>
        </authorList>
    </citation>
    <scope>NUCLEOTIDE SEQUENCE [LARGE SCALE GENOMIC DNA]</scope>
    <source>
        <strain evidence="1 2">KCTC 13049</strain>
    </source>
</reference>
<dbReference type="KEGG" id="pdh:B9T62_07800"/>
<dbReference type="Proteomes" id="UP000249890">
    <property type="component" value="Chromosome"/>
</dbReference>